<dbReference type="SUPFAM" id="SSF54506">
    <property type="entry name" value="Diaminopimelate epimerase-like"/>
    <property type="match status" value="1"/>
</dbReference>
<name>A0ABW9XDV3_9SPHN</name>
<evidence type="ECO:0000313" key="2">
    <source>
        <dbReference type="EMBL" id="NBC36682.1"/>
    </source>
</evidence>
<dbReference type="NCBIfam" id="TIGR00654">
    <property type="entry name" value="PhzF_family"/>
    <property type="match status" value="1"/>
</dbReference>
<gene>
    <name evidence="2" type="ORF">GTZ99_08945</name>
</gene>
<dbReference type="Pfam" id="PF02567">
    <property type="entry name" value="PhzC-PhzF"/>
    <property type="match status" value="1"/>
</dbReference>
<dbReference type="Gene3D" id="3.10.310.10">
    <property type="entry name" value="Diaminopimelate Epimerase, Chain A, domain 1"/>
    <property type="match status" value="2"/>
</dbReference>
<dbReference type="PANTHER" id="PTHR13774">
    <property type="entry name" value="PHENAZINE BIOSYNTHESIS PROTEIN"/>
    <property type="match status" value="1"/>
</dbReference>
<dbReference type="InterPro" id="IPR003719">
    <property type="entry name" value="Phenazine_PhzF-like"/>
</dbReference>
<dbReference type="PANTHER" id="PTHR13774:SF32">
    <property type="entry name" value="ANTISENSE-ENHANCING SEQUENCE 1"/>
    <property type="match status" value="1"/>
</dbReference>
<accession>A0ABW9XDV3</accession>
<dbReference type="EMBL" id="JAAAPO010000003">
    <property type="protein sequence ID" value="NBC36682.1"/>
    <property type="molecule type" value="Genomic_DNA"/>
</dbReference>
<protein>
    <submittedName>
        <fullName evidence="2">PhzF family phenazine biosynthesis isomerase</fullName>
    </submittedName>
</protein>
<proteinExistence type="inferred from homology"/>
<dbReference type="PIRSF" id="PIRSF016184">
    <property type="entry name" value="PhzC_PhzF"/>
    <property type="match status" value="1"/>
</dbReference>
<sequence length="289" mass="29644">MTPRAYTVVDVFTARPLLGNPVAVVLDAAGLDSAQMQAIARWTNLSETTFVLPASVDGADYRLRIFTPRSELPFAGHPTLGSAHAVLEAGIVTPRDGVMVQECGQGLVPIRVTGTGADRRLSLRMPAATLTRLTDGDITALEGALGARLAPGIAPARVDVGAVWIVAALHSAADVLALTPDFARCARLERHLHATGISVFGDDGAGGIEVRSFAPSCGVDEDPVCGSGNGSIAAFRAARGLLPAPGADYTARQGRAVGRDGHVAVRVEADGAVHIGGACVTCVQGSLTV</sequence>
<dbReference type="GO" id="GO:0016853">
    <property type="term" value="F:isomerase activity"/>
    <property type="evidence" value="ECO:0007669"/>
    <property type="project" value="UniProtKB-KW"/>
</dbReference>
<reference evidence="3" key="1">
    <citation type="submission" date="2020-01" db="EMBL/GenBank/DDBJ databases">
        <title>Sphingomonas sp. strain CSW-10.</title>
        <authorList>
            <person name="Chen W.-M."/>
        </authorList>
    </citation>
    <scope>NUCLEOTIDE SEQUENCE [LARGE SCALE GENOMIC DNA]</scope>
    <source>
        <strain evidence="3">FSY-8</strain>
    </source>
</reference>
<comment type="similarity">
    <text evidence="1">Belongs to the PhzF family.</text>
</comment>
<evidence type="ECO:0000256" key="1">
    <source>
        <dbReference type="ARBA" id="ARBA00008270"/>
    </source>
</evidence>
<comment type="caution">
    <text evidence="2">The sequence shown here is derived from an EMBL/GenBank/DDBJ whole genome shotgun (WGS) entry which is preliminary data.</text>
</comment>
<keyword evidence="3" id="KW-1185">Reference proteome</keyword>
<dbReference type="Proteomes" id="UP000753724">
    <property type="component" value="Unassembled WGS sequence"/>
</dbReference>
<keyword evidence="2" id="KW-0413">Isomerase</keyword>
<organism evidence="2 3">
    <name type="scientific">Novosphingobium ovatum</name>
    <dbReference type="NCBI Taxonomy" id="1908523"/>
    <lineage>
        <taxon>Bacteria</taxon>
        <taxon>Pseudomonadati</taxon>
        <taxon>Pseudomonadota</taxon>
        <taxon>Alphaproteobacteria</taxon>
        <taxon>Sphingomonadales</taxon>
        <taxon>Sphingomonadaceae</taxon>
        <taxon>Novosphingobium</taxon>
    </lineage>
</organism>
<evidence type="ECO:0000313" key="3">
    <source>
        <dbReference type="Proteomes" id="UP000753724"/>
    </source>
</evidence>